<dbReference type="Pfam" id="PF03703">
    <property type="entry name" value="bPH_2"/>
    <property type="match status" value="3"/>
</dbReference>
<evidence type="ECO:0000313" key="3">
    <source>
        <dbReference type="EMBL" id="RKQ19605.1"/>
    </source>
</evidence>
<dbReference type="PANTHER" id="PTHR34473:SF2">
    <property type="entry name" value="UPF0699 TRANSMEMBRANE PROTEIN YDBT"/>
    <property type="match status" value="1"/>
</dbReference>
<evidence type="ECO:0000313" key="4">
    <source>
        <dbReference type="Proteomes" id="UP000272238"/>
    </source>
</evidence>
<keyword evidence="1" id="KW-0812">Transmembrane</keyword>
<feature type="domain" description="YdbS-like PH" evidence="2">
    <location>
        <begin position="73"/>
        <end position="151"/>
    </location>
</feature>
<dbReference type="EMBL" id="RBZN01000003">
    <property type="protein sequence ID" value="RKQ19605.1"/>
    <property type="molecule type" value="Genomic_DNA"/>
</dbReference>
<accession>A0A494ZAB4</accession>
<feature type="transmembrane region" description="Helical" evidence="1">
    <location>
        <begin position="370"/>
        <end position="389"/>
    </location>
</feature>
<keyword evidence="1" id="KW-1133">Transmembrane helix</keyword>
<organism evidence="3 4">
    <name type="scientific">Ureibacillus endophyticus</name>
    <dbReference type="NCBI Taxonomy" id="1978490"/>
    <lineage>
        <taxon>Bacteria</taxon>
        <taxon>Bacillati</taxon>
        <taxon>Bacillota</taxon>
        <taxon>Bacilli</taxon>
        <taxon>Bacillales</taxon>
        <taxon>Caryophanaceae</taxon>
        <taxon>Ureibacillus</taxon>
    </lineage>
</organism>
<dbReference type="PANTHER" id="PTHR34473">
    <property type="entry name" value="UPF0699 TRANSMEMBRANE PROTEIN YDBS"/>
    <property type="match status" value="1"/>
</dbReference>
<keyword evidence="1" id="KW-0472">Membrane</keyword>
<dbReference type="OrthoDB" id="2195155at2"/>
<name>A0A494ZAB4_9BACL</name>
<feature type="transmembrane region" description="Helical" evidence="1">
    <location>
        <begin position="21"/>
        <end position="41"/>
    </location>
</feature>
<dbReference type="PIRSF" id="PIRSF026631">
    <property type="entry name" value="UCP026631"/>
    <property type="match status" value="1"/>
</dbReference>
<evidence type="ECO:0000256" key="1">
    <source>
        <dbReference type="SAM" id="Phobius"/>
    </source>
</evidence>
<reference evidence="3 4" key="1">
    <citation type="journal article" date="2016" name="Antonie Van Leeuwenhoek">
        <title>Lysinibacillus endophyticus sp. nov., an indole-3-acetic acid producing endophytic bacterium isolated from corn root (Zea mays cv. Xinken-5).</title>
        <authorList>
            <person name="Yu J."/>
            <person name="Guan X."/>
            <person name="Liu C."/>
            <person name="Xiang W."/>
            <person name="Yu Z."/>
            <person name="Liu X."/>
            <person name="Wang G."/>
        </authorList>
    </citation>
    <scope>NUCLEOTIDE SEQUENCE [LARGE SCALE GENOMIC DNA]</scope>
    <source>
        <strain evidence="3 4">DSM 100506</strain>
    </source>
</reference>
<protein>
    <recommendedName>
        <fullName evidence="2">YdbS-like PH domain-containing protein</fullName>
    </recommendedName>
</protein>
<feature type="transmembrane region" description="Helical" evidence="1">
    <location>
        <begin position="395"/>
        <end position="412"/>
    </location>
</feature>
<feature type="transmembrane region" description="Helical" evidence="1">
    <location>
        <begin position="195"/>
        <end position="216"/>
    </location>
</feature>
<feature type="transmembrane region" description="Helical" evidence="1">
    <location>
        <begin position="236"/>
        <end position="267"/>
    </location>
</feature>
<keyword evidence="4" id="KW-1185">Reference proteome</keyword>
<dbReference type="InterPro" id="IPR014529">
    <property type="entry name" value="UCP026631"/>
</dbReference>
<dbReference type="AlphaFoldDB" id="A0A494ZAB4"/>
<evidence type="ECO:0000259" key="2">
    <source>
        <dbReference type="Pfam" id="PF03703"/>
    </source>
</evidence>
<comment type="caution">
    <text evidence="3">The sequence shown here is derived from an EMBL/GenBank/DDBJ whole genome shotgun (WGS) entry which is preliminary data.</text>
</comment>
<feature type="transmembrane region" description="Helical" evidence="1">
    <location>
        <begin position="47"/>
        <end position="67"/>
    </location>
</feature>
<proteinExistence type="predicted"/>
<feature type="domain" description="YdbS-like PH" evidence="2">
    <location>
        <begin position="269"/>
        <end position="325"/>
    </location>
</feature>
<sequence length="501" mass="57294">MSDNRFKLHPVTTIINFVKGLKDLLIPFLIIFAANGFNLSFNPKEEGFWAELIPLAVMTILTILYLFNGIIKWWTFVYWFEDDELRVKYGLLVKKKRYIPFDRIQSFNYKEGIFHRVFGLVQVMVETAGSTDGKPEVILTAITKEAANQIEQVTRKVKQTKMEGVLEDEDGVDILEKDSNDHQQRIILKMKVKDLIILASTSNGIGVVLAGVAAVLSQFSEFIPYERIFEEVSSLIKFGVVVVAITIFAALFIAWLISVIITFINYYDYTVIEEDERITITRGLLEKKRITIPLNRIQAIKIIESPLKQIFGYSSVVVESASAGYGEKDKKMTLFPLISKREVYNTLRDLVPAFEWEQPLTKPPKKAKPFFYRIDFLWLVPIIALSSYFWFPYGLLSILIIVPVILIGLWQYKTTGFAIKGNQLTIVYRGISRVTFVVEKKRIQAMQSKQSYFQKRKNIASVQATVMSGMTGATAKAAHLNVHDAEQVLLWFEKGVSEKTF</sequence>
<dbReference type="Proteomes" id="UP000272238">
    <property type="component" value="Unassembled WGS sequence"/>
</dbReference>
<feature type="domain" description="YdbS-like PH" evidence="2">
    <location>
        <begin position="412"/>
        <end position="491"/>
    </location>
</feature>
<gene>
    <name evidence="3" type="ORF">D8M03_02735</name>
</gene>
<dbReference type="InterPro" id="IPR005182">
    <property type="entry name" value="YdbS-like_PH"/>
</dbReference>